<dbReference type="RefSeq" id="WP_345258061.1">
    <property type="nucleotide sequence ID" value="NZ_BAABGY010000016.1"/>
</dbReference>
<organism evidence="3 4">
    <name type="scientific">Flaviaesturariibacter amylovorans</name>
    <dbReference type="NCBI Taxonomy" id="1084520"/>
    <lineage>
        <taxon>Bacteria</taxon>
        <taxon>Pseudomonadati</taxon>
        <taxon>Bacteroidota</taxon>
        <taxon>Chitinophagia</taxon>
        <taxon>Chitinophagales</taxon>
        <taxon>Chitinophagaceae</taxon>
        <taxon>Flaviaestuariibacter</taxon>
    </lineage>
</organism>
<feature type="signal peptide" evidence="2">
    <location>
        <begin position="1"/>
        <end position="18"/>
    </location>
</feature>
<comment type="caution">
    <text evidence="3">The sequence shown here is derived from an EMBL/GenBank/DDBJ whole genome shotgun (WGS) entry which is preliminary data.</text>
</comment>
<gene>
    <name evidence="3" type="ORF">GCM10023184_43330</name>
</gene>
<evidence type="ECO:0000256" key="2">
    <source>
        <dbReference type="SAM" id="SignalP"/>
    </source>
</evidence>
<evidence type="ECO:0000313" key="4">
    <source>
        <dbReference type="Proteomes" id="UP001501725"/>
    </source>
</evidence>
<evidence type="ECO:0000256" key="1">
    <source>
        <dbReference type="SAM" id="MobiDB-lite"/>
    </source>
</evidence>
<dbReference type="EMBL" id="BAABGY010000016">
    <property type="protein sequence ID" value="GAA4343181.1"/>
    <property type="molecule type" value="Genomic_DNA"/>
</dbReference>
<feature type="region of interest" description="Disordered" evidence="1">
    <location>
        <begin position="594"/>
        <end position="614"/>
    </location>
</feature>
<evidence type="ECO:0000313" key="3">
    <source>
        <dbReference type="EMBL" id="GAA4343181.1"/>
    </source>
</evidence>
<accession>A0ABP8HRE2</accession>
<proteinExistence type="predicted"/>
<name>A0ABP8HRE2_9BACT</name>
<keyword evidence="2" id="KW-0732">Signal</keyword>
<reference evidence="4" key="1">
    <citation type="journal article" date="2019" name="Int. J. Syst. Evol. Microbiol.">
        <title>The Global Catalogue of Microorganisms (GCM) 10K type strain sequencing project: providing services to taxonomists for standard genome sequencing and annotation.</title>
        <authorList>
            <consortium name="The Broad Institute Genomics Platform"/>
            <consortium name="The Broad Institute Genome Sequencing Center for Infectious Disease"/>
            <person name="Wu L."/>
            <person name="Ma J."/>
        </authorList>
    </citation>
    <scope>NUCLEOTIDE SEQUENCE [LARGE SCALE GENOMIC DNA]</scope>
    <source>
        <strain evidence="4">JCM 17919</strain>
    </source>
</reference>
<dbReference type="Proteomes" id="UP001501725">
    <property type="component" value="Unassembled WGS sequence"/>
</dbReference>
<evidence type="ECO:0008006" key="5">
    <source>
        <dbReference type="Google" id="ProtNLM"/>
    </source>
</evidence>
<feature type="chain" id="PRO_5046101444" description="Outer membrane protein beta-barrel domain-containing protein" evidence="2">
    <location>
        <begin position="19"/>
        <end position="614"/>
    </location>
</feature>
<sequence>MKKLLVIISLLGAVGASAQGPTAEQKKAAVQKADSIVALYIRYSSFIAPGKSTITPEATAAFARLFTPDAQIPNEVHPEYFYRDMKAENLTGYRDLLEKKGIAGHLRTVSVQDFVRKVEALNKDGFVVRLANANVSYKEVGSRNVKVLLAKSLQSFFNNELILETKDTVQLTIRLTDDFSNAAISNIAMMGYQVRHVNDADRDFVADKNDKCPNEAGFFSADGCPTVREKNIENERRTFVADSIRRVKELYDAWAKCYSDSVSRSNYIAKVKALSAVPPKWWITAGVMGGTGKFDGTQANYAANYQQANADSFRAPTMNFKSGSVMGGFVQVERYFGTKANFGIGVGIAYTMMKGTMEGSAFRVQYKATDAHIPGRPFDYRQIISSNGSFSEEIKNTTMSVPILLIYKGDISSKLGFRIEAGAQLNVSSKTTMESAKGSFDYEAVYRFNSDNQSVYSPTTGENDWIITRDYVSKHGNAESYFSALRGNGYPVGLGIAAPSQSTESTLKSSVGILVRPSLSYKVNPDFSLNLGFFYSTTSFTNSTSQYQLVNESGRYNTMLNGFDKLKASSYGVSLSITRSLFYPRARWKRDLDDHQKNGIKSCGPKPTVPSNSK</sequence>
<keyword evidence="4" id="KW-1185">Reference proteome</keyword>
<protein>
    <recommendedName>
        <fullName evidence="5">Outer membrane protein beta-barrel domain-containing protein</fullName>
    </recommendedName>
</protein>